<evidence type="ECO:0000313" key="1">
    <source>
        <dbReference type="EMBL" id="KAJ1995871.1"/>
    </source>
</evidence>
<reference evidence="1" key="1">
    <citation type="submission" date="2022-07" db="EMBL/GenBank/DDBJ databases">
        <title>Phylogenomic reconstructions and comparative analyses of Kickxellomycotina fungi.</title>
        <authorList>
            <person name="Reynolds N.K."/>
            <person name="Stajich J.E."/>
            <person name="Barry K."/>
            <person name="Grigoriev I.V."/>
            <person name="Crous P."/>
            <person name="Smith M.E."/>
        </authorList>
    </citation>
    <scope>NUCLEOTIDE SEQUENCE</scope>
    <source>
        <strain evidence="1">BCRC 34882</strain>
    </source>
</reference>
<dbReference type="EMBL" id="JANBQD010000003">
    <property type="protein sequence ID" value="KAJ1995871.1"/>
    <property type="molecule type" value="Genomic_DNA"/>
</dbReference>
<comment type="caution">
    <text evidence="1">The sequence shown here is derived from an EMBL/GenBank/DDBJ whole genome shotgun (WGS) entry which is preliminary data.</text>
</comment>
<accession>A0ABQ8PUD3</accession>
<sequence>MGATSWPSYNPPNATRAVHLGHAQSTYQRLVMHEAADAISTSRGFKYIELWSNGSLLMTISSIENVNIRTVRDLKRYVQKVTRVSKESIIISHGPTSTVYENSYQLPCMRMLMFDINILRVYFHVRHSARSEGMHMLFVCSDNLIKDECKRHGLNVINKFILCKWHMVNMVLDTFRSLSIVNGDTFYIGGGRIRMGSCDSSYYRRVTH</sequence>
<name>A0ABQ8PUD3_9FUNG</name>
<gene>
    <name evidence="1" type="ORF">EDC05_000531</name>
</gene>
<dbReference type="Proteomes" id="UP001151295">
    <property type="component" value="Unassembled WGS sequence"/>
</dbReference>
<evidence type="ECO:0008006" key="3">
    <source>
        <dbReference type="Google" id="ProtNLM"/>
    </source>
</evidence>
<protein>
    <recommendedName>
        <fullName evidence="3">Nucleotidylyl transferase</fullName>
    </recommendedName>
</protein>
<proteinExistence type="predicted"/>
<evidence type="ECO:0000313" key="2">
    <source>
        <dbReference type="Proteomes" id="UP001151295"/>
    </source>
</evidence>
<keyword evidence="2" id="KW-1185">Reference proteome</keyword>
<organism evidence="1 2">
    <name type="scientific">Coemansia umbellata</name>
    <dbReference type="NCBI Taxonomy" id="1424467"/>
    <lineage>
        <taxon>Eukaryota</taxon>
        <taxon>Fungi</taxon>
        <taxon>Fungi incertae sedis</taxon>
        <taxon>Zoopagomycota</taxon>
        <taxon>Kickxellomycotina</taxon>
        <taxon>Kickxellomycetes</taxon>
        <taxon>Kickxellales</taxon>
        <taxon>Kickxellaceae</taxon>
        <taxon>Coemansia</taxon>
    </lineage>
</organism>